<proteinExistence type="inferred from homology"/>
<keyword evidence="3" id="KW-0031">Aminopeptidase</keyword>
<dbReference type="PANTHER" id="PTHR22946:SF12">
    <property type="entry name" value="CONIDIAL PIGMENT BIOSYNTHESIS PROTEIN AYG1 (AFU_ORTHOLOGUE AFUA_2G17550)"/>
    <property type="match status" value="1"/>
</dbReference>
<dbReference type="Gene3D" id="3.40.50.1820">
    <property type="entry name" value="alpha/beta hydrolase"/>
    <property type="match status" value="1"/>
</dbReference>
<feature type="domain" description="AB hydrolase-1" evidence="2">
    <location>
        <begin position="136"/>
        <end position="267"/>
    </location>
</feature>
<dbReference type="Proteomes" id="UP000199529">
    <property type="component" value="Unassembled WGS sequence"/>
</dbReference>
<dbReference type="STRING" id="418495.SAMN05216215_1017108"/>
<sequence>MHTFFDQPDLLPGFADANRPRAIAAGIDPFQYDAVTVELTSIRDWPTAFARAGREHLARAEQADEQGLSASASEAYRDAALWFHFATVLPNPDLGAHAAAAKASADAQRRADPAAEHITDPDFAGILRRPTGIRAPVVVLIPGMNSGKVEFMPIADSLLRRGVAVLAIDGPGQGELATRSHWEPEYQKVVHRVLDVIEDRSDVDGQRVAAMALSMGGYLGALAAAHEPRIRALVSVSGPSALHWDQLAPYVTDTFALRTGSATAGRDFARGINAAEIAPRIAQPMRVLDGGLDVIPGVANAEPLARHAPNAEYLLIPEGNHLLETTRWKWLPDTADWLADHLRK</sequence>
<keyword evidence="3" id="KW-0378">Hydrolase</keyword>
<dbReference type="InterPro" id="IPR000073">
    <property type="entry name" value="AB_hydrolase_1"/>
</dbReference>
<dbReference type="GO" id="GO:0004177">
    <property type="term" value="F:aminopeptidase activity"/>
    <property type="evidence" value="ECO:0007669"/>
    <property type="project" value="UniProtKB-KW"/>
</dbReference>
<organism evidence="3 4">
    <name type="scientific">Saccharopolyspora shandongensis</name>
    <dbReference type="NCBI Taxonomy" id="418495"/>
    <lineage>
        <taxon>Bacteria</taxon>
        <taxon>Bacillati</taxon>
        <taxon>Actinomycetota</taxon>
        <taxon>Actinomycetes</taxon>
        <taxon>Pseudonocardiales</taxon>
        <taxon>Pseudonocardiaceae</taxon>
        <taxon>Saccharopolyspora</taxon>
    </lineage>
</organism>
<dbReference type="RefSeq" id="WP_093267331.1">
    <property type="nucleotide sequence ID" value="NZ_FNOK01000017.1"/>
</dbReference>
<evidence type="ECO:0000256" key="1">
    <source>
        <dbReference type="ARBA" id="ARBA00038115"/>
    </source>
</evidence>
<comment type="similarity">
    <text evidence="1">Belongs to the AB hydrolase superfamily. FUS2 hydrolase family.</text>
</comment>
<dbReference type="InterPro" id="IPR050261">
    <property type="entry name" value="FrsA_esterase"/>
</dbReference>
<keyword evidence="4" id="KW-1185">Reference proteome</keyword>
<dbReference type="InterPro" id="IPR029058">
    <property type="entry name" value="AB_hydrolase_fold"/>
</dbReference>
<dbReference type="PANTHER" id="PTHR22946">
    <property type="entry name" value="DIENELACTONE HYDROLASE DOMAIN-CONTAINING PROTEIN-RELATED"/>
    <property type="match status" value="1"/>
</dbReference>
<keyword evidence="3" id="KW-0645">Protease</keyword>
<dbReference type="AlphaFoldDB" id="A0A1H3FPJ0"/>
<reference evidence="4" key="1">
    <citation type="submission" date="2016-10" db="EMBL/GenBank/DDBJ databases">
        <authorList>
            <person name="Varghese N."/>
            <person name="Submissions S."/>
        </authorList>
    </citation>
    <scope>NUCLEOTIDE SEQUENCE [LARGE SCALE GENOMIC DNA]</scope>
    <source>
        <strain evidence="4">CGMCC 4.3530</strain>
    </source>
</reference>
<dbReference type="EMBL" id="FNOK01000017">
    <property type="protein sequence ID" value="SDX92795.1"/>
    <property type="molecule type" value="Genomic_DNA"/>
</dbReference>
<gene>
    <name evidence="3" type="ORF">SAMN05216215_1017108</name>
</gene>
<accession>A0A1H3FPJ0</accession>
<dbReference type="Pfam" id="PF00561">
    <property type="entry name" value="Abhydrolase_1"/>
    <property type="match status" value="1"/>
</dbReference>
<dbReference type="OrthoDB" id="9765647at2"/>
<dbReference type="Gene3D" id="1.20.1440.110">
    <property type="entry name" value="acylaminoacyl peptidase"/>
    <property type="match status" value="1"/>
</dbReference>
<evidence type="ECO:0000259" key="2">
    <source>
        <dbReference type="Pfam" id="PF00561"/>
    </source>
</evidence>
<name>A0A1H3FPJ0_9PSEU</name>
<protein>
    <submittedName>
        <fullName evidence="3">Serine aminopeptidase, S33</fullName>
    </submittedName>
</protein>
<evidence type="ECO:0000313" key="3">
    <source>
        <dbReference type="EMBL" id="SDX92795.1"/>
    </source>
</evidence>
<dbReference type="SUPFAM" id="SSF53474">
    <property type="entry name" value="alpha/beta-Hydrolases"/>
    <property type="match status" value="1"/>
</dbReference>
<evidence type="ECO:0000313" key="4">
    <source>
        <dbReference type="Proteomes" id="UP000199529"/>
    </source>
</evidence>